<dbReference type="InterPro" id="IPR006076">
    <property type="entry name" value="FAD-dep_OxRdtase"/>
</dbReference>
<dbReference type="SUPFAM" id="SSF51905">
    <property type="entry name" value="FAD/NAD(P)-binding domain"/>
    <property type="match status" value="1"/>
</dbReference>
<dbReference type="InterPro" id="IPR036188">
    <property type="entry name" value="FAD/NAD-bd_sf"/>
</dbReference>
<keyword evidence="1" id="KW-0560">Oxidoreductase</keyword>
<dbReference type="Gene3D" id="3.30.9.10">
    <property type="entry name" value="D-Amino Acid Oxidase, subunit A, domain 2"/>
    <property type="match status" value="1"/>
</dbReference>
<evidence type="ECO:0000256" key="1">
    <source>
        <dbReference type="ARBA" id="ARBA00023002"/>
    </source>
</evidence>
<dbReference type="PANTHER" id="PTHR13847:SF281">
    <property type="entry name" value="FAD DEPENDENT OXIDOREDUCTASE DOMAIN-CONTAINING PROTEIN"/>
    <property type="match status" value="1"/>
</dbReference>
<dbReference type="Gene3D" id="3.50.50.60">
    <property type="entry name" value="FAD/NAD(P)-binding domain"/>
    <property type="match status" value="1"/>
</dbReference>
<organism evidence="3 4">
    <name type="scientific">Ruegeria marisrubri</name>
    <dbReference type="NCBI Taxonomy" id="1685379"/>
    <lineage>
        <taxon>Bacteria</taxon>
        <taxon>Pseudomonadati</taxon>
        <taxon>Pseudomonadota</taxon>
        <taxon>Alphaproteobacteria</taxon>
        <taxon>Rhodobacterales</taxon>
        <taxon>Roseobacteraceae</taxon>
        <taxon>Ruegeria</taxon>
    </lineage>
</organism>
<dbReference type="Pfam" id="PF01266">
    <property type="entry name" value="DAO"/>
    <property type="match status" value="1"/>
</dbReference>
<keyword evidence="4" id="KW-1185">Reference proteome</keyword>
<dbReference type="Proteomes" id="UP000053791">
    <property type="component" value="Unassembled WGS sequence"/>
</dbReference>
<gene>
    <name evidence="3" type="ORF">AVO45_04255</name>
</gene>
<dbReference type="GO" id="GO:0016491">
    <property type="term" value="F:oxidoreductase activity"/>
    <property type="evidence" value="ECO:0007669"/>
    <property type="project" value="UniProtKB-KW"/>
</dbReference>
<evidence type="ECO:0000259" key="2">
    <source>
        <dbReference type="Pfam" id="PF01266"/>
    </source>
</evidence>
<dbReference type="PANTHER" id="PTHR13847">
    <property type="entry name" value="SARCOSINE DEHYDROGENASE-RELATED"/>
    <property type="match status" value="1"/>
</dbReference>
<dbReference type="RefSeq" id="WP_068344629.1">
    <property type="nucleotide sequence ID" value="NZ_LQBQ01000001.1"/>
</dbReference>
<accession>A0A101CZB8</accession>
<comment type="caution">
    <text evidence="3">The sequence shown here is derived from an EMBL/GenBank/DDBJ whole genome shotgun (WGS) entry which is preliminary data.</text>
</comment>
<feature type="domain" description="FAD dependent oxidoreductase" evidence="2">
    <location>
        <begin position="39"/>
        <end position="394"/>
    </location>
</feature>
<evidence type="ECO:0000313" key="4">
    <source>
        <dbReference type="Proteomes" id="UP000053791"/>
    </source>
</evidence>
<dbReference type="EMBL" id="LQBQ01000001">
    <property type="protein sequence ID" value="KUJ86177.1"/>
    <property type="molecule type" value="Genomic_DNA"/>
</dbReference>
<sequence>MTELSKTALRDVTLFPFWLDGNGEVPAIEPQLIGRTDADLLIVGGGFTGLWAAIQAKEADPGLDVVLIEAEKVAYGASGRPGGIVSTSVMHGLHNAVRVFPNDLERLEQLGHANMRGFLDTLQRHKIDCDAEWNGELTVAVSEDHIDVVREEYELHEVHGHDVELLDREATRKQLNSPLFHGALWSKKNSGTVHPAKLAWGLKHAALSLGVRLYEQCPMKRIEDEGSHLRVVTRDGEVHTPKVLLCTNAFAAGHKKIRSRVAMVRDRVLMTEPLSDEQMARIGWASRQGVYDTRTQLNYMRLTKDNRILFGGRLGYFMNSPRDPELDRTPEPYENLADAFFRTFPQLDDLRFSHAWSGPIGLTTRMAVHFQTYFGGKAVYAGGYSGFGVSTSRFGAEFGLAKLFGSDRPELEMEFARTMPNWIPPEPFRHIGAQITMYAMDTADKKGGWRNLWLKGVTKLGFPLV</sequence>
<dbReference type="STRING" id="1685379.AVO45_04255"/>
<reference evidence="3 4" key="1">
    <citation type="submission" date="2015-12" db="EMBL/GenBank/DDBJ databases">
        <authorList>
            <person name="Shamseldin A."/>
            <person name="Moawad H."/>
            <person name="Abd El-Rahim W.M."/>
            <person name="Sadowsky M.J."/>
        </authorList>
    </citation>
    <scope>NUCLEOTIDE SEQUENCE [LARGE SCALE GENOMIC DNA]</scope>
    <source>
        <strain evidence="3 4">ZGT118</strain>
    </source>
</reference>
<proteinExistence type="predicted"/>
<dbReference type="GO" id="GO:0005737">
    <property type="term" value="C:cytoplasm"/>
    <property type="evidence" value="ECO:0007669"/>
    <property type="project" value="TreeGrafter"/>
</dbReference>
<name>A0A101CZB8_9RHOB</name>
<protein>
    <submittedName>
        <fullName evidence="3">FAD-dependent oxidoreductase</fullName>
    </submittedName>
</protein>
<dbReference type="AlphaFoldDB" id="A0A101CZB8"/>
<dbReference type="OrthoDB" id="9806601at2"/>
<evidence type="ECO:0000313" key="3">
    <source>
        <dbReference type="EMBL" id="KUJ86177.1"/>
    </source>
</evidence>